<dbReference type="Proteomes" id="UP001151760">
    <property type="component" value="Unassembled WGS sequence"/>
</dbReference>
<evidence type="ECO:0000313" key="3">
    <source>
        <dbReference type="Proteomes" id="UP001151760"/>
    </source>
</evidence>
<keyword evidence="3" id="KW-1185">Reference proteome</keyword>
<name>A0ABQ4Y6K1_9ASTR</name>
<sequence>MENLPPPNYVEDLPEGDTTTPMDTQSAEPYGSPCDPYLGGEGGVVAWMVAWSGRMTRVVYGVYDDDDDGGGGGDATKTGRKKKMRKGGSLVRV</sequence>
<dbReference type="EMBL" id="BQNB010010090">
    <property type="protein sequence ID" value="GJS72588.1"/>
    <property type="molecule type" value="Genomic_DNA"/>
</dbReference>
<accession>A0ABQ4Y6K1</accession>
<organism evidence="2 3">
    <name type="scientific">Tanacetum coccineum</name>
    <dbReference type="NCBI Taxonomy" id="301880"/>
    <lineage>
        <taxon>Eukaryota</taxon>
        <taxon>Viridiplantae</taxon>
        <taxon>Streptophyta</taxon>
        <taxon>Embryophyta</taxon>
        <taxon>Tracheophyta</taxon>
        <taxon>Spermatophyta</taxon>
        <taxon>Magnoliopsida</taxon>
        <taxon>eudicotyledons</taxon>
        <taxon>Gunneridae</taxon>
        <taxon>Pentapetalae</taxon>
        <taxon>asterids</taxon>
        <taxon>campanulids</taxon>
        <taxon>Asterales</taxon>
        <taxon>Asteraceae</taxon>
        <taxon>Asteroideae</taxon>
        <taxon>Anthemideae</taxon>
        <taxon>Anthemidinae</taxon>
        <taxon>Tanacetum</taxon>
    </lineage>
</organism>
<feature type="region of interest" description="Disordered" evidence="1">
    <location>
        <begin position="1"/>
        <end position="35"/>
    </location>
</feature>
<comment type="caution">
    <text evidence="2">The sequence shown here is derived from an EMBL/GenBank/DDBJ whole genome shotgun (WGS) entry which is preliminary data.</text>
</comment>
<evidence type="ECO:0000256" key="1">
    <source>
        <dbReference type="SAM" id="MobiDB-lite"/>
    </source>
</evidence>
<proteinExistence type="predicted"/>
<feature type="compositionally biased region" description="Polar residues" evidence="1">
    <location>
        <begin position="17"/>
        <end position="27"/>
    </location>
</feature>
<evidence type="ECO:0000313" key="2">
    <source>
        <dbReference type="EMBL" id="GJS72588.1"/>
    </source>
</evidence>
<protein>
    <submittedName>
        <fullName evidence="2">Uncharacterized protein</fullName>
    </submittedName>
</protein>
<reference evidence="2" key="2">
    <citation type="submission" date="2022-01" db="EMBL/GenBank/DDBJ databases">
        <authorList>
            <person name="Yamashiro T."/>
            <person name="Shiraishi A."/>
            <person name="Satake H."/>
            <person name="Nakayama K."/>
        </authorList>
    </citation>
    <scope>NUCLEOTIDE SEQUENCE</scope>
</reference>
<gene>
    <name evidence="2" type="ORF">Tco_0705429</name>
</gene>
<feature type="region of interest" description="Disordered" evidence="1">
    <location>
        <begin position="63"/>
        <end position="93"/>
    </location>
</feature>
<reference evidence="2" key="1">
    <citation type="journal article" date="2022" name="Int. J. Mol. Sci.">
        <title>Draft Genome of Tanacetum Coccineum: Genomic Comparison of Closely Related Tanacetum-Family Plants.</title>
        <authorList>
            <person name="Yamashiro T."/>
            <person name="Shiraishi A."/>
            <person name="Nakayama K."/>
            <person name="Satake H."/>
        </authorList>
    </citation>
    <scope>NUCLEOTIDE SEQUENCE</scope>
</reference>